<organism evidence="1">
    <name type="scientific">marine sediment metagenome</name>
    <dbReference type="NCBI Taxonomy" id="412755"/>
    <lineage>
        <taxon>unclassified sequences</taxon>
        <taxon>metagenomes</taxon>
        <taxon>ecological metagenomes</taxon>
    </lineage>
</organism>
<dbReference type="SUPFAM" id="SSF56731">
    <property type="entry name" value="DNA primase core"/>
    <property type="match status" value="1"/>
</dbReference>
<evidence type="ECO:0000313" key="1">
    <source>
        <dbReference type="EMBL" id="KKL57342.1"/>
    </source>
</evidence>
<gene>
    <name evidence="1" type="ORF">LCGC14_2236370</name>
</gene>
<name>A0A0F9G1U3_9ZZZZ</name>
<proteinExistence type="predicted"/>
<accession>A0A0F9G1U3</accession>
<dbReference type="EMBL" id="LAZR01030198">
    <property type="protein sequence ID" value="KKL57342.1"/>
    <property type="molecule type" value="Genomic_DNA"/>
</dbReference>
<sequence length="267" mass="29711">MTTEVILLDQLPAYIRERIETGDPGKMRCPRCDGGRSDELSLSVFGVGVGVVRLKCWRASCGWYATTMTDPDAKMSRKIIRPAMVYREPIEPVAGRIMARLEWQYNLKQTVWKGHSWGTTGDILVMPVLCPYGGVRGHVTRTFNTSKRCMTYKNTAQPWLDNWSAGAENKPLVIVEDTLSACRLAGLGYPAVALLGTFISVPQAQEIAEVSRGVDCFLALDADAFVKATRLAMRHAHIVTMQCVCLTEDIKNMKDDDDIHKLFGVKP</sequence>
<comment type="caution">
    <text evidence="1">The sequence shown here is derived from an EMBL/GenBank/DDBJ whole genome shotgun (WGS) entry which is preliminary data.</text>
</comment>
<reference evidence="1" key="1">
    <citation type="journal article" date="2015" name="Nature">
        <title>Complex archaea that bridge the gap between prokaryotes and eukaryotes.</title>
        <authorList>
            <person name="Spang A."/>
            <person name="Saw J.H."/>
            <person name="Jorgensen S.L."/>
            <person name="Zaremba-Niedzwiedzka K."/>
            <person name="Martijn J."/>
            <person name="Lind A.E."/>
            <person name="van Eijk R."/>
            <person name="Schleper C."/>
            <person name="Guy L."/>
            <person name="Ettema T.J."/>
        </authorList>
    </citation>
    <scope>NUCLEOTIDE SEQUENCE</scope>
</reference>
<protein>
    <recommendedName>
        <fullName evidence="2">Toprim domain-containing protein</fullName>
    </recommendedName>
</protein>
<evidence type="ECO:0008006" key="2">
    <source>
        <dbReference type="Google" id="ProtNLM"/>
    </source>
</evidence>
<dbReference type="AlphaFoldDB" id="A0A0F9G1U3"/>